<dbReference type="InterPro" id="IPR013083">
    <property type="entry name" value="Znf_RING/FYVE/PHD"/>
</dbReference>
<gene>
    <name evidence="7" type="ORF">PLOB_00033714</name>
</gene>
<feature type="compositionally biased region" description="Basic and acidic residues" evidence="5">
    <location>
        <begin position="1339"/>
        <end position="1349"/>
    </location>
</feature>
<dbReference type="InterPro" id="IPR025941">
    <property type="entry name" value="Vps8_central_dom"/>
</dbReference>
<dbReference type="PROSITE" id="PS50089">
    <property type="entry name" value="ZF_RING_2"/>
    <property type="match status" value="1"/>
</dbReference>
<comment type="caution">
    <text evidence="7">The sequence shown here is derived from an EMBL/GenBank/DDBJ whole genome shotgun (WGS) entry which is preliminary data.</text>
</comment>
<dbReference type="Pfam" id="PF23410">
    <property type="entry name" value="Beta-prop_VPS8"/>
    <property type="match status" value="1"/>
</dbReference>
<evidence type="ECO:0000256" key="4">
    <source>
        <dbReference type="PROSITE-ProRule" id="PRU00175"/>
    </source>
</evidence>
<comment type="similarity">
    <text evidence="1">Belongs to the VPS8 family.</text>
</comment>
<feature type="region of interest" description="Disordered" evidence="5">
    <location>
        <begin position="1313"/>
        <end position="1356"/>
    </location>
</feature>
<feature type="compositionally biased region" description="Polar residues" evidence="5">
    <location>
        <begin position="1324"/>
        <end position="1333"/>
    </location>
</feature>
<proteinExistence type="inferred from homology"/>
<keyword evidence="2 4" id="KW-0479">Metal-binding</keyword>
<dbReference type="PANTHER" id="PTHR12616">
    <property type="entry name" value="VACUOLAR PROTEIN SORTING VPS41"/>
    <property type="match status" value="1"/>
</dbReference>
<evidence type="ECO:0000256" key="5">
    <source>
        <dbReference type="SAM" id="MobiDB-lite"/>
    </source>
</evidence>
<dbReference type="SUPFAM" id="SSF50978">
    <property type="entry name" value="WD40 repeat-like"/>
    <property type="match status" value="1"/>
</dbReference>
<name>A0ABN8P3E5_9CNID</name>
<dbReference type="EMBL" id="CALNXK010000045">
    <property type="protein sequence ID" value="CAH3128652.1"/>
    <property type="molecule type" value="Genomic_DNA"/>
</dbReference>
<evidence type="ECO:0000313" key="8">
    <source>
        <dbReference type="Proteomes" id="UP001159405"/>
    </source>
</evidence>
<organism evidence="7 8">
    <name type="scientific">Porites lobata</name>
    <dbReference type="NCBI Taxonomy" id="104759"/>
    <lineage>
        <taxon>Eukaryota</taxon>
        <taxon>Metazoa</taxon>
        <taxon>Cnidaria</taxon>
        <taxon>Anthozoa</taxon>
        <taxon>Hexacorallia</taxon>
        <taxon>Scleractinia</taxon>
        <taxon>Fungiina</taxon>
        <taxon>Poritidae</taxon>
        <taxon>Porites</taxon>
    </lineage>
</organism>
<feature type="domain" description="RING-type" evidence="6">
    <location>
        <begin position="1253"/>
        <end position="1302"/>
    </location>
</feature>
<evidence type="ECO:0000259" key="6">
    <source>
        <dbReference type="PROSITE" id="PS50089"/>
    </source>
</evidence>
<dbReference type="InterPro" id="IPR056939">
    <property type="entry name" value="Znf_RING_Vps8"/>
</dbReference>
<dbReference type="InterPro" id="IPR015943">
    <property type="entry name" value="WD40/YVTN_repeat-like_dom_sf"/>
</dbReference>
<evidence type="ECO:0000256" key="3">
    <source>
        <dbReference type="ARBA" id="ARBA00022833"/>
    </source>
</evidence>
<dbReference type="InterPro" id="IPR045111">
    <property type="entry name" value="Vps41/Vps8"/>
</dbReference>
<dbReference type="InterPro" id="IPR059070">
    <property type="entry name" value="TPR_VPS8_2"/>
</dbReference>
<evidence type="ECO:0000313" key="7">
    <source>
        <dbReference type="EMBL" id="CAH3128652.1"/>
    </source>
</evidence>
<dbReference type="Pfam" id="PF25066">
    <property type="entry name" value="TPR_VPS8_2"/>
    <property type="match status" value="1"/>
</dbReference>
<dbReference type="Pfam" id="PF23412">
    <property type="entry name" value="zf_RING_Vps8"/>
    <property type="match status" value="1"/>
</dbReference>
<dbReference type="InterPro" id="IPR036322">
    <property type="entry name" value="WD40_repeat_dom_sf"/>
</dbReference>
<dbReference type="InterPro" id="IPR001841">
    <property type="entry name" value="Znf_RING"/>
</dbReference>
<keyword evidence="2 4" id="KW-0863">Zinc-finger</keyword>
<evidence type="ECO:0000256" key="2">
    <source>
        <dbReference type="ARBA" id="ARBA00022771"/>
    </source>
</evidence>
<sequence length="1417" mass="159676">MAGELKEDTRVLEGLLSTTDQLESLESLDAAFTTNTGSFRQRHVSESVDIEFDLPEVVNMPSLESILNEKEEDILSLEDDPDLANVLNSELLSSVLDLDPSKGKKEKKTKHGSVLRHVVLKSVSGQMVSASARVDAGLPTAMAVSSLICIGTSHGVVLVFDPQQALKLVLGNTSIGAEYGAVTALGINMECTRLLCGHARGQITMWDLQSGKLLRTIIDAHPLGSAVLHVMFTDDPSVAICSDSGGSVFVLSFKRVIGMRTYESTCLFSGSRGEVCTMAPLHMHEGMKDHPLYEQSFLALATLAKVLIVTLKPDLEVLFTHTLKGPVDSLPLLSWQFAIIQVAAEKVIDPVIAFARGTEIYFYQAHSRAEKQIKFVFLQRIETSYKLVALDWLNPQIIATVDSLERVHVIDVRSMEELEVLDLSSVRLVYSSSYFKSLSTGGNVSKALVAASEHSCYQTIRVFNGQQLLLGVKSVHVLTLRTWRDRIEVYVKQNNFLDALELALSFYNGTAMAVIGLLGSKEQRIAEIAAQIEELLLAFVDITVFVNCPRTKETKELRTYFKEIVPIFIKYSIAINNMELLFREIYDKFSEDPIGKIVFLESLEPHILSDKLTSLSPIVMKEFIEHYQQQDKLKEVESCLLHLDVTNLDIHQMVKLCWAHGLYDAIFYVYNRGMRDYTTPLEELINVLKSTLQSRALLLDSDLSLGNKLLVYISCCLAGQAYPVGSIPEDLRQDVKKEVFNCITSQNTKDGFETELSYPRLRVLLHFDTQEFLNVLSMAFERKNFDDDFNAPSGVSRRQFLVNILLDVMVQDTGFTPSQVGSLFTFLARQMAKQEKRIHVNKVLFEQVLEYLANPDDDSRHEERQQALLELWNAGGLKQFDDARILVLAENAKFYRVCEMLYERTRQFPKVLSCYFRDSSREPQVFNYVHYVMTEDGYTDLEREELKEASLNSLKSFLSIDCGKTAHMIVTEFPDTLTVVVRQLEGQPTMQYEFLKGVFDSKSSTPARPEDSPDAEVHEKYIELMCKYQPDLVHSYLRNTENYRLEETLAIVRQFNNTYATAYLLEKAGDIHGAFQLLLETLKVKVKILCDVFEKHEFPPSNEIRKLTANVEAVLLGVLIPLCQRNSGRLDEADREALWFPLLETVMAPQRKCKDTTSAYFLAFKDQTRHVLNSMMGYISLPAILQKIMQDPTYSTGKFGEIKELILGMLDTYSYESTLLKTTNKLLASDLHSSLSNLKNQKNIGYSPKTVRCAICQRLFTNDHVSSQPDKLLVFRCGHVYHSECMAGTTGTEGNWICILCNKTGLSRLSSRKGKTSLGKLAKPSSSTAQKPESSMAPKKIDDTQKTERSVPSLTQQQFESVSRLKAQTKGASRFAILTELSRTSDAFSLNYGSRLTNSSSIFEDERFRLHLAPPRD</sequence>
<dbReference type="Gene3D" id="3.30.40.10">
    <property type="entry name" value="Zinc/RING finger domain, C3HC4 (zinc finger)"/>
    <property type="match status" value="1"/>
</dbReference>
<dbReference type="Pfam" id="PF23556">
    <property type="entry name" value="TPR_Vps41"/>
    <property type="match status" value="1"/>
</dbReference>
<dbReference type="Gene3D" id="2.130.10.10">
    <property type="entry name" value="YVTN repeat-like/Quinoprotein amine dehydrogenase"/>
    <property type="match status" value="1"/>
</dbReference>
<dbReference type="SUPFAM" id="SSF57850">
    <property type="entry name" value="RING/U-box"/>
    <property type="match status" value="1"/>
</dbReference>
<dbReference type="PANTHER" id="PTHR12616:SF8">
    <property type="entry name" value="VACUOLAR PROTEIN SORTING-ASSOCIATED PROTEIN 8 HOMOLOG"/>
    <property type="match status" value="1"/>
</dbReference>
<keyword evidence="8" id="KW-1185">Reference proteome</keyword>
<accession>A0ABN8P3E5</accession>
<reference evidence="7 8" key="1">
    <citation type="submission" date="2022-05" db="EMBL/GenBank/DDBJ databases">
        <authorList>
            <consortium name="Genoscope - CEA"/>
            <person name="William W."/>
        </authorList>
    </citation>
    <scope>NUCLEOTIDE SEQUENCE [LARGE SCALE GENOMIC DNA]</scope>
</reference>
<keyword evidence="3" id="KW-0862">Zinc</keyword>
<dbReference type="Proteomes" id="UP001159405">
    <property type="component" value="Unassembled WGS sequence"/>
</dbReference>
<protein>
    <recommendedName>
        <fullName evidence="6">RING-type domain-containing protein</fullName>
    </recommendedName>
</protein>
<dbReference type="Pfam" id="PF12816">
    <property type="entry name" value="TPR_Vps8"/>
    <property type="match status" value="1"/>
</dbReference>
<dbReference type="SMART" id="SM00184">
    <property type="entry name" value="RING"/>
    <property type="match status" value="1"/>
</dbReference>
<evidence type="ECO:0000256" key="1">
    <source>
        <dbReference type="ARBA" id="ARBA00009422"/>
    </source>
</evidence>